<dbReference type="OrthoDB" id="5870696at2"/>
<dbReference type="AlphaFoldDB" id="A0A1I1YSN8"/>
<dbReference type="Proteomes" id="UP000199474">
    <property type="component" value="Unassembled WGS sequence"/>
</dbReference>
<feature type="binding site" evidence="3">
    <location>
        <begin position="97"/>
        <end position="100"/>
    </location>
    <ligand>
        <name>substrate</name>
    </ligand>
</feature>
<dbReference type="NCBIfam" id="TIGR00021">
    <property type="entry name" value="rpiA"/>
    <property type="match status" value="1"/>
</dbReference>
<dbReference type="SUPFAM" id="SSF75445">
    <property type="entry name" value="D-ribose-5-phosphate isomerase (RpiA), lid domain"/>
    <property type="match status" value="1"/>
</dbReference>
<proteinExistence type="inferred from homology"/>
<dbReference type="SUPFAM" id="SSF100950">
    <property type="entry name" value="NagB/RpiA/CoA transferase-like"/>
    <property type="match status" value="1"/>
</dbReference>
<comment type="subunit">
    <text evidence="3">Homodimer.</text>
</comment>
<dbReference type="GO" id="GO:0006014">
    <property type="term" value="P:D-ribose metabolic process"/>
    <property type="evidence" value="ECO:0007669"/>
    <property type="project" value="TreeGrafter"/>
</dbReference>
<dbReference type="EMBL" id="FOMR01000010">
    <property type="protein sequence ID" value="SFE22332.1"/>
    <property type="molecule type" value="Genomic_DNA"/>
</dbReference>
<comment type="pathway">
    <text evidence="3">Carbohydrate degradation; pentose phosphate pathway; D-ribose 5-phosphate from D-ribulose 5-phosphate (non-oxidative stage): step 1/1.</text>
</comment>
<feature type="binding site" evidence="3">
    <location>
        <begin position="29"/>
        <end position="32"/>
    </location>
    <ligand>
        <name>substrate</name>
    </ligand>
</feature>
<dbReference type="PANTHER" id="PTHR11934">
    <property type="entry name" value="RIBOSE-5-PHOSPHATE ISOMERASE"/>
    <property type="match status" value="1"/>
</dbReference>
<dbReference type="RefSeq" id="WP_090086448.1">
    <property type="nucleotide sequence ID" value="NZ_FOMR01000010.1"/>
</dbReference>
<accession>A0A1I1YSN8</accession>
<feature type="active site" description="Proton acceptor" evidence="3">
    <location>
        <position position="106"/>
    </location>
</feature>
<dbReference type="EC" id="5.3.1.6" evidence="3"/>
<keyword evidence="5" id="KW-1185">Reference proteome</keyword>
<dbReference type="GO" id="GO:0004751">
    <property type="term" value="F:ribose-5-phosphate isomerase activity"/>
    <property type="evidence" value="ECO:0007669"/>
    <property type="project" value="UniProtKB-UniRule"/>
</dbReference>
<feature type="binding site" evidence="3">
    <location>
        <position position="124"/>
    </location>
    <ligand>
        <name>substrate</name>
    </ligand>
</feature>
<keyword evidence="2 3" id="KW-0413">Isomerase</keyword>
<comment type="similarity">
    <text evidence="3">Belongs to the ribose 5-phosphate isomerase family.</text>
</comment>
<dbReference type="PANTHER" id="PTHR11934:SF0">
    <property type="entry name" value="RIBOSE-5-PHOSPHATE ISOMERASE"/>
    <property type="match status" value="1"/>
</dbReference>
<name>A0A1I1YSN8_9BACI</name>
<sequence>MTKQDNAKKLAGEASLTHVENGMTIGLGSGSTVYWMMRKLGEHIKEGLNVKGIASSRQTETWAAEFGVPLTNFHETQHIDVAIDGADEVDEAWNLIKGGGGALVREKVIADAAEKFVVIADESKLVSRLGDFHLPVEILPFGWEVTAERIAHLGGRTVLRKRDGEAFVSDNGNYIVDCDFGIITDAEKLHKQLKLLTGVVETGLFINMADEVIAGYADKAKSLKR</sequence>
<dbReference type="STRING" id="640948.SAMN05216238_11081"/>
<evidence type="ECO:0000256" key="2">
    <source>
        <dbReference type="ARBA" id="ARBA00023235"/>
    </source>
</evidence>
<dbReference type="InterPro" id="IPR020672">
    <property type="entry name" value="Ribose5P_isomerase_typA_subgr"/>
</dbReference>
<dbReference type="UniPathway" id="UPA00115">
    <property type="reaction ID" value="UER00412"/>
</dbReference>
<comment type="function">
    <text evidence="3">Catalyzes the reversible conversion of ribose-5-phosphate to ribulose 5-phosphate.</text>
</comment>
<dbReference type="GO" id="GO:0009052">
    <property type="term" value="P:pentose-phosphate shunt, non-oxidative branch"/>
    <property type="evidence" value="ECO:0007669"/>
    <property type="project" value="UniProtKB-UniRule"/>
</dbReference>
<dbReference type="CDD" id="cd01398">
    <property type="entry name" value="RPI_A"/>
    <property type="match status" value="1"/>
</dbReference>
<evidence type="ECO:0000313" key="4">
    <source>
        <dbReference type="EMBL" id="SFE22332.1"/>
    </source>
</evidence>
<protein>
    <recommendedName>
        <fullName evidence="3">Ribose-5-phosphate isomerase A</fullName>
        <ecNumber evidence="3">5.3.1.6</ecNumber>
    </recommendedName>
    <alternativeName>
        <fullName evidence="3">Phosphoriboisomerase A</fullName>
        <shortName evidence="3">PRI</shortName>
    </alternativeName>
</protein>
<dbReference type="InterPro" id="IPR004788">
    <property type="entry name" value="Ribose5P_isomerase_type_A"/>
</dbReference>
<evidence type="ECO:0000256" key="1">
    <source>
        <dbReference type="ARBA" id="ARBA00001713"/>
    </source>
</evidence>
<dbReference type="Gene3D" id="3.40.50.1360">
    <property type="match status" value="1"/>
</dbReference>
<feature type="binding site" evidence="3">
    <location>
        <begin position="84"/>
        <end position="87"/>
    </location>
    <ligand>
        <name>substrate</name>
    </ligand>
</feature>
<organism evidence="4 5">
    <name type="scientific">Lentibacillus persicus</name>
    <dbReference type="NCBI Taxonomy" id="640948"/>
    <lineage>
        <taxon>Bacteria</taxon>
        <taxon>Bacillati</taxon>
        <taxon>Bacillota</taxon>
        <taxon>Bacilli</taxon>
        <taxon>Bacillales</taxon>
        <taxon>Bacillaceae</taxon>
        <taxon>Lentibacillus</taxon>
    </lineage>
</organism>
<dbReference type="Pfam" id="PF06026">
    <property type="entry name" value="Rib_5-P_isom_A"/>
    <property type="match status" value="1"/>
</dbReference>
<dbReference type="NCBIfam" id="NF001924">
    <property type="entry name" value="PRK00702.1"/>
    <property type="match status" value="1"/>
</dbReference>
<reference evidence="5" key="1">
    <citation type="submission" date="2016-10" db="EMBL/GenBank/DDBJ databases">
        <authorList>
            <person name="Varghese N."/>
            <person name="Submissions S."/>
        </authorList>
    </citation>
    <scope>NUCLEOTIDE SEQUENCE [LARGE SCALE GENOMIC DNA]</scope>
    <source>
        <strain evidence="5">DSM 22530</strain>
    </source>
</reference>
<dbReference type="FunFam" id="3.40.50.1360:FF:000001">
    <property type="entry name" value="Ribose-5-phosphate isomerase A"/>
    <property type="match status" value="1"/>
</dbReference>
<dbReference type="InterPro" id="IPR037171">
    <property type="entry name" value="NagB/RpiA_transferase-like"/>
</dbReference>
<evidence type="ECO:0000313" key="5">
    <source>
        <dbReference type="Proteomes" id="UP000199474"/>
    </source>
</evidence>
<comment type="catalytic activity">
    <reaction evidence="1 3">
        <text>aldehydo-D-ribose 5-phosphate = D-ribulose 5-phosphate</text>
        <dbReference type="Rhea" id="RHEA:14657"/>
        <dbReference type="ChEBI" id="CHEBI:58121"/>
        <dbReference type="ChEBI" id="CHEBI:58273"/>
        <dbReference type="EC" id="5.3.1.6"/>
    </reaction>
</comment>
<dbReference type="HAMAP" id="MF_00170">
    <property type="entry name" value="Rib_5P_isom_A"/>
    <property type="match status" value="1"/>
</dbReference>
<gene>
    <name evidence="3" type="primary">rpiA</name>
    <name evidence="4" type="ORF">SAMN05216238_11081</name>
</gene>
<evidence type="ECO:0000256" key="3">
    <source>
        <dbReference type="HAMAP-Rule" id="MF_00170"/>
    </source>
</evidence>
<dbReference type="GO" id="GO:0005829">
    <property type="term" value="C:cytosol"/>
    <property type="evidence" value="ECO:0007669"/>
    <property type="project" value="TreeGrafter"/>
</dbReference>
<dbReference type="Gene3D" id="3.30.70.260">
    <property type="match status" value="1"/>
</dbReference>